<gene>
    <name evidence="1" type="ORF">UE95_041090</name>
</gene>
<comment type="caution">
    <text evidence="1">The sequence shown here is derived from an EMBL/GenBank/DDBJ whole genome shotgun (WGS) entry which is preliminary data.</text>
</comment>
<sequence length="126" mass="13885">KAIETTLKARFPEIERVFARTGTAEIAADPMPPNLSAGYIMLKPADRWPDPEKPRDQLVREIEETLAELPGNAYEFSQPIQLRFDELLSGVRSDVAVTIFGDDMAMLNQTGEQIAAALQKVPGASE</sequence>
<dbReference type="EMBL" id="JYMX02000233">
    <property type="protein sequence ID" value="MCW3717659.1"/>
    <property type="molecule type" value="Genomic_DNA"/>
</dbReference>
<reference evidence="1 2" key="2">
    <citation type="journal article" date="2017" name="Front. Microbiol.">
        <title>Genomics Reveals a Unique Clone of Burkholderia cenocepacia Harboring an Actively Excising Novel Genomic Island.</title>
        <authorList>
            <person name="Patil P.P."/>
            <person name="Mali S."/>
            <person name="Midha S."/>
            <person name="Gautam V."/>
            <person name="Dash L."/>
            <person name="Kumar S."/>
            <person name="Shastri J."/>
            <person name="Singhal L."/>
            <person name="Patil P.B."/>
        </authorList>
    </citation>
    <scope>NUCLEOTIDE SEQUENCE [LARGE SCALE GENOMIC DNA]</scope>
    <source>
        <strain evidence="1 2">BC-19</strain>
    </source>
</reference>
<accession>A0ABD4UTT5</accession>
<name>A0ABD4UTT5_9BURK</name>
<organism evidence="1 2">
    <name type="scientific">Burkholderia cenocepacia</name>
    <dbReference type="NCBI Taxonomy" id="95486"/>
    <lineage>
        <taxon>Bacteria</taxon>
        <taxon>Pseudomonadati</taxon>
        <taxon>Pseudomonadota</taxon>
        <taxon>Betaproteobacteria</taxon>
        <taxon>Burkholderiales</taxon>
        <taxon>Burkholderiaceae</taxon>
        <taxon>Burkholderia</taxon>
        <taxon>Burkholderia cepacia complex</taxon>
    </lineage>
</organism>
<evidence type="ECO:0000313" key="2">
    <source>
        <dbReference type="Proteomes" id="UP000191686"/>
    </source>
</evidence>
<reference evidence="1 2" key="1">
    <citation type="journal article" date="2017" name="Front. Microbiol.">
        <title>Genomics reveals a unique clone of Burkholderia cenocepacia harbouring an actively excising novel genomic island.</title>
        <authorList>
            <person name="Patil P."/>
            <person name="Mali S."/>
            <person name="Midha S."/>
            <person name="Gautam V."/>
            <person name="Dash L."/>
            <person name="Kumar S."/>
            <person name="Shastri J."/>
            <person name="Singhal L."/>
            <person name="Patil P.B."/>
        </authorList>
    </citation>
    <scope>NUCLEOTIDE SEQUENCE [LARGE SCALE GENOMIC DNA]</scope>
    <source>
        <strain evidence="1 2">BC-19</strain>
    </source>
</reference>
<feature type="non-terminal residue" evidence="1">
    <location>
        <position position="1"/>
    </location>
</feature>
<proteinExistence type="predicted"/>
<dbReference type="Pfam" id="PF00873">
    <property type="entry name" value="ACR_tran"/>
    <property type="match status" value="1"/>
</dbReference>
<protein>
    <submittedName>
        <fullName evidence="1">Efflux RND transporter permease subunit</fullName>
    </submittedName>
</protein>
<evidence type="ECO:0000313" key="1">
    <source>
        <dbReference type="EMBL" id="MCW3717659.1"/>
    </source>
</evidence>
<dbReference type="AlphaFoldDB" id="A0ABD4UTT5"/>
<dbReference type="Gene3D" id="3.30.70.1440">
    <property type="entry name" value="Multidrug efflux transporter AcrB pore domain"/>
    <property type="match status" value="1"/>
</dbReference>
<dbReference type="Proteomes" id="UP000191686">
    <property type="component" value="Unassembled WGS sequence"/>
</dbReference>
<dbReference type="Gene3D" id="3.30.70.1430">
    <property type="entry name" value="Multidrug efflux transporter AcrB pore domain"/>
    <property type="match status" value="1"/>
</dbReference>
<dbReference type="PANTHER" id="PTHR32063:SF24">
    <property type="entry name" value="CATION EFFLUX SYSTEM (ACRB_ACRD_ACRF FAMILY)"/>
    <property type="match status" value="1"/>
</dbReference>
<dbReference type="RefSeq" id="WP_264836527.1">
    <property type="nucleotide sequence ID" value="NZ_JYMX02000233.1"/>
</dbReference>
<dbReference type="PANTHER" id="PTHR32063">
    <property type="match status" value="1"/>
</dbReference>
<dbReference type="InterPro" id="IPR001036">
    <property type="entry name" value="Acrflvin-R"/>
</dbReference>
<feature type="non-terminal residue" evidence="1">
    <location>
        <position position="126"/>
    </location>
</feature>